<dbReference type="Proteomes" id="UP000298225">
    <property type="component" value="Unassembled WGS sequence"/>
</dbReference>
<dbReference type="EMBL" id="SPQU01000102">
    <property type="protein sequence ID" value="TFV27189.1"/>
    <property type="molecule type" value="Genomic_DNA"/>
</dbReference>
<gene>
    <name evidence="1" type="ORF">E4K66_39950</name>
</gene>
<name>A0A4Y9KMX5_9BRAD</name>
<protein>
    <submittedName>
        <fullName evidence="1">Uncharacterized protein</fullName>
    </submittedName>
</protein>
<proteinExistence type="predicted"/>
<keyword evidence="2" id="KW-1185">Reference proteome</keyword>
<comment type="caution">
    <text evidence="1">The sequence shown here is derived from an EMBL/GenBank/DDBJ whole genome shotgun (WGS) entry which is preliminary data.</text>
</comment>
<dbReference type="OrthoDB" id="8254744at2"/>
<accession>A0A4Y9KMX5</accession>
<dbReference type="AlphaFoldDB" id="A0A4Y9KMX5"/>
<sequence length="164" mass="17714">MFDPSETPLTMLGEVGGKAKAPNFSSMSTLALGMTPPCFHVRIRYRRAPAALRRPGVQSTFIRSRVLRNTSLAFFWLAGSVPITADCGTWNGNVGPGCFSQPAAGAVFELSLHRSTRSTTMFRGIAIALFGLTILSQVDQALFYGRNTDAALKLVREIGRGFGL</sequence>
<reference evidence="1 2" key="1">
    <citation type="submission" date="2019-03" db="EMBL/GenBank/DDBJ databases">
        <title>Bradyrhizobium strains diversity isolated from Chamaecrista fasciculata.</title>
        <authorList>
            <person name="Urquiaga M.C.O."/>
            <person name="Hungria M."/>
            <person name="Delamuta J.R.M."/>
        </authorList>
    </citation>
    <scope>NUCLEOTIDE SEQUENCE [LARGE SCALE GENOMIC DNA]</scope>
    <source>
        <strain evidence="1 2">CNPSo 3424</strain>
    </source>
</reference>
<organism evidence="1 2">
    <name type="scientific">Bradyrhizobium frederickii</name>
    <dbReference type="NCBI Taxonomy" id="2560054"/>
    <lineage>
        <taxon>Bacteria</taxon>
        <taxon>Pseudomonadati</taxon>
        <taxon>Pseudomonadota</taxon>
        <taxon>Alphaproteobacteria</taxon>
        <taxon>Hyphomicrobiales</taxon>
        <taxon>Nitrobacteraceae</taxon>
        <taxon>Bradyrhizobium</taxon>
    </lineage>
</organism>
<evidence type="ECO:0000313" key="1">
    <source>
        <dbReference type="EMBL" id="TFV27189.1"/>
    </source>
</evidence>
<evidence type="ECO:0000313" key="2">
    <source>
        <dbReference type="Proteomes" id="UP000298225"/>
    </source>
</evidence>